<gene>
    <name evidence="2" type="ORF">K7432_013762</name>
</gene>
<protein>
    <recommendedName>
        <fullName evidence="4">L-threonine 3-dehydrogenase</fullName>
    </recommendedName>
</protein>
<evidence type="ECO:0008006" key="4">
    <source>
        <dbReference type="Google" id="ProtNLM"/>
    </source>
</evidence>
<comment type="similarity">
    <text evidence="1">Belongs to the NAD(P)-dependent epimerase/dehydratase family.</text>
</comment>
<dbReference type="SUPFAM" id="SSF51735">
    <property type="entry name" value="NAD(P)-binding Rossmann-fold domains"/>
    <property type="match status" value="1"/>
</dbReference>
<dbReference type="EMBL" id="JASJQH010008291">
    <property type="protein sequence ID" value="KAK9693710.1"/>
    <property type="molecule type" value="Genomic_DNA"/>
</dbReference>
<evidence type="ECO:0000313" key="2">
    <source>
        <dbReference type="EMBL" id="KAK9693710.1"/>
    </source>
</evidence>
<comment type="caution">
    <text evidence="2">The sequence shown here is derived from an EMBL/GenBank/DDBJ whole genome shotgun (WGS) entry which is preliminary data.</text>
</comment>
<dbReference type="PANTHER" id="PTHR42687:SF1">
    <property type="entry name" value="L-THREONINE 3-DEHYDROGENASE, MITOCHONDRIAL"/>
    <property type="match status" value="1"/>
</dbReference>
<sequence length="175" mass="19963">MELMGEYYHEKFGVDFRSVRYPGIISADTQPGGGTTDYAVEIFHEALKTGTYKCFLSQNTALPMMYLPDCLKGTIQFLEAPSEQLTQRTYNMAAVSFTPAEISEAIRAHIPDFEISYAPDFRQSIADSWPHSFDDSNARRDWNWKHDFDTAGMVEDMLTRLRPHYVAPKAKAIMC</sequence>
<evidence type="ECO:0000256" key="1">
    <source>
        <dbReference type="ARBA" id="ARBA00007637"/>
    </source>
</evidence>
<accession>A0ABR2VQC1</accession>
<evidence type="ECO:0000313" key="3">
    <source>
        <dbReference type="Proteomes" id="UP001479436"/>
    </source>
</evidence>
<dbReference type="PANTHER" id="PTHR42687">
    <property type="entry name" value="L-THREONINE 3-DEHYDROGENASE"/>
    <property type="match status" value="1"/>
</dbReference>
<dbReference type="InterPro" id="IPR051225">
    <property type="entry name" value="NAD(P)_epim/dehydratase"/>
</dbReference>
<proteinExistence type="inferred from homology"/>
<reference evidence="2 3" key="1">
    <citation type="submission" date="2023-04" db="EMBL/GenBank/DDBJ databases">
        <title>Genome of Basidiobolus ranarum AG-B5.</title>
        <authorList>
            <person name="Stajich J.E."/>
            <person name="Carter-House D."/>
            <person name="Gryganskyi A."/>
        </authorList>
    </citation>
    <scope>NUCLEOTIDE SEQUENCE [LARGE SCALE GENOMIC DNA]</scope>
    <source>
        <strain evidence="2 3">AG-B5</strain>
    </source>
</reference>
<dbReference type="Gene3D" id="3.40.50.720">
    <property type="entry name" value="NAD(P)-binding Rossmann-like Domain"/>
    <property type="match status" value="1"/>
</dbReference>
<name>A0ABR2VQC1_9FUNG</name>
<keyword evidence="3" id="KW-1185">Reference proteome</keyword>
<dbReference type="Proteomes" id="UP001479436">
    <property type="component" value="Unassembled WGS sequence"/>
</dbReference>
<dbReference type="InterPro" id="IPR036291">
    <property type="entry name" value="NAD(P)-bd_dom_sf"/>
</dbReference>
<organism evidence="2 3">
    <name type="scientific">Basidiobolus ranarum</name>
    <dbReference type="NCBI Taxonomy" id="34480"/>
    <lineage>
        <taxon>Eukaryota</taxon>
        <taxon>Fungi</taxon>
        <taxon>Fungi incertae sedis</taxon>
        <taxon>Zoopagomycota</taxon>
        <taxon>Entomophthoromycotina</taxon>
        <taxon>Basidiobolomycetes</taxon>
        <taxon>Basidiobolales</taxon>
        <taxon>Basidiobolaceae</taxon>
        <taxon>Basidiobolus</taxon>
    </lineage>
</organism>